<feature type="signal peptide" evidence="8">
    <location>
        <begin position="1"/>
        <end position="35"/>
    </location>
</feature>
<sequence>MRRTRALRNLRLACAGAAGAVILLTSSALMSEAQAGAFGLRDQSAYGEGLAFAGMAAGGSLSSMFWNPATLSAVMGFQTETSATFVAPRASIDVLSPFTSNEGDVVANAALVSGYDAYRINDRVVLGLAITEPFGMRSKYDFGSELRNQGIAGTSSITTFNINPMLSVDLTDWLSVGAGFQAQYLDIRYTGVGASLGQLSVPGVPLPLSLGANASLDGDSWAYGYNVGVLLKPREGTEIGIGYRSGLKYSIDSKLTGSVTGSLLGQSLLTVPLDLDATAKLETPAKLSVGVRQAITDRWRVMGGVEWDQWSRFKQVSVQAKDKVAVSGVGEITVPEQDIVFGYDDGWFFSGGTEYDVSPKWTLRAGVAYELSPVGNSARQFRLPDVDRVSGSAGFTYKACERCLIDASYAYVAGVGDDHVQSSSGAVRGEVNADAHIVSLGFRYRFGGTPTGSHAN</sequence>
<dbReference type="GO" id="GO:0015483">
    <property type="term" value="F:long-chain fatty acid transporting porin activity"/>
    <property type="evidence" value="ECO:0007669"/>
    <property type="project" value="TreeGrafter"/>
</dbReference>
<comment type="subcellular location">
    <subcellularLocation>
        <location evidence="1">Cell outer membrane</location>
        <topology evidence="1">Multi-pass membrane protein</topology>
    </subcellularLocation>
</comment>
<dbReference type="Proteomes" id="UP000199647">
    <property type="component" value="Unassembled WGS sequence"/>
</dbReference>
<dbReference type="Pfam" id="PF03349">
    <property type="entry name" value="Toluene_X"/>
    <property type="match status" value="1"/>
</dbReference>
<evidence type="ECO:0000256" key="6">
    <source>
        <dbReference type="ARBA" id="ARBA00023136"/>
    </source>
</evidence>
<evidence type="ECO:0000256" key="3">
    <source>
        <dbReference type="ARBA" id="ARBA00022452"/>
    </source>
</evidence>
<keyword evidence="4" id="KW-0812">Transmembrane</keyword>
<dbReference type="OrthoDB" id="9922at2"/>
<keyword evidence="10" id="KW-1185">Reference proteome</keyword>
<dbReference type="Gene3D" id="2.40.160.60">
    <property type="entry name" value="Outer membrane protein transport protein (OMPP1/FadL/TodX)"/>
    <property type="match status" value="1"/>
</dbReference>
<dbReference type="GO" id="GO:0009279">
    <property type="term" value="C:cell outer membrane"/>
    <property type="evidence" value="ECO:0007669"/>
    <property type="project" value="UniProtKB-SubCell"/>
</dbReference>
<evidence type="ECO:0000313" key="10">
    <source>
        <dbReference type="Proteomes" id="UP000199647"/>
    </source>
</evidence>
<dbReference type="STRING" id="1855383.SAMN05216548_10477"/>
<dbReference type="EMBL" id="FOFG01000004">
    <property type="protein sequence ID" value="SEQ35711.1"/>
    <property type="molecule type" value="Genomic_DNA"/>
</dbReference>
<evidence type="ECO:0000256" key="4">
    <source>
        <dbReference type="ARBA" id="ARBA00022692"/>
    </source>
</evidence>
<evidence type="ECO:0000313" key="9">
    <source>
        <dbReference type="EMBL" id="SEQ35711.1"/>
    </source>
</evidence>
<dbReference type="SUPFAM" id="SSF56935">
    <property type="entry name" value="Porins"/>
    <property type="match status" value="1"/>
</dbReference>
<evidence type="ECO:0000256" key="5">
    <source>
        <dbReference type="ARBA" id="ARBA00022729"/>
    </source>
</evidence>
<keyword evidence="7" id="KW-0998">Cell outer membrane</keyword>
<comment type="similarity">
    <text evidence="2">Belongs to the OmpP1/FadL family.</text>
</comment>
<name>A0A1H9FCP6_9HYPH</name>
<evidence type="ECO:0000256" key="2">
    <source>
        <dbReference type="ARBA" id="ARBA00008163"/>
    </source>
</evidence>
<dbReference type="PANTHER" id="PTHR35093:SF8">
    <property type="entry name" value="OUTER MEMBRANE PROTEIN NMB0088-RELATED"/>
    <property type="match status" value="1"/>
</dbReference>
<gene>
    <name evidence="9" type="ORF">SAMN05216548_10477</name>
</gene>
<reference evidence="9 10" key="1">
    <citation type="submission" date="2016-10" db="EMBL/GenBank/DDBJ databases">
        <authorList>
            <person name="de Groot N.N."/>
        </authorList>
    </citation>
    <scope>NUCLEOTIDE SEQUENCE [LARGE SCALE GENOMIC DNA]</scope>
    <source>
        <strain evidence="9 10">A52C2</strain>
    </source>
</reference>
<evidence type="ECO:0000256" key="1">
    <source>
        <dbReference type="ARBA" id="ARBA00004571"/>
    </source>
</evidence>
<keyword evidence="5 8" id="KW-0732">Signal</keyword>
<evidence type="ECO:0000256" key="7">
    <source>
        <dbReference type="ARBA" id="ARBA00023237"/>
    </source>
</evidence>
<dbReference type="AlphaFoldDB" id="A0A1H9FCP6"/>
<dbReference type="PANTHER" id="PTHR35093">
    <property type="entry name" value="OUTER MEMBRANE PROTEIN NMB0088-RELATED"/>
    <property type="match status" value="1"/>
</dbReference>
<accession>A0A1H9FCP6</accession>
<organism evidence="9 10">
    <name type="scientific">Faunimonas pinastri</name>
    <dbReference type="NCBI Taxonomy" id="1855383"/>
    <lineage>
        <taxon>Bacteria</taxon>
        <taxon>Pseudomonadati</taxon>
        <taxon>Pseudomonadota</taxon>
        <taxon>Alphaproteobacteria</taxon>
        <taxon>Hyphomicrobiales</taxon>
        <taxon>Afifellaceae</taxon>
        <taxon>Faunimonas</taxon>
    </lineage>
</organism>
<feature type="chain" id="PRO_5011571346" evidence="8">
    <location>
        <begin position="36"/>
        <end position="456"/>
    </location>
</feature>
<keyword evidence="3" id="KW-1134">Transmembrane beta strand</keyword>
<proteinExistence type="inferred from homology"/>
<evidence type="ECO:0000256" key="8">
    <source>
        <dbReference type="SAM" id="SignalP"/>
    </source>
</evidence>
<dbReference type="InterPro" id="IPR005017">
    <property type="entry name" value="OMPP1/FadL/TodX"/>
</dbReference>
<protein>
    <submittedName>
        <fullName evidence="9">Long-chain fatty acid transport protein</fullName>
    </submittedName>
</protein>
<keyword evidence="6" id="KW-0472">Membrane</keyword>